<evidence type="ECO:0000313" key="2">
    <source>
        <dbReference type="EMBL" id="DAE17587.1"/>
    </source>
</evidence>
<sequence>MGVSMTKKELATIAGYTYRRLYDIDRDLPEDKKLFVAGEGGKYDLSIFVQKWVEYNVAAEASTAYNLDEVKAKHEVVKTQKTELEVARMRGQLIDVQDVRRLWGDIANTVTQNMLHLPSKLAPMLQMLDNVEVISSIIDEEIRKTLTGISDTPLPDYAADGNAEESEGEDEEEV</sequence>
<feature type="compositionally biased region" description="Acidic residues" evidence="1">
    <location>
        <begin position="162"/>
        <end position="174"/>
    </location>
</feature>
<reference evidence="2" key="1">
    <citation type="journal article" date="2021" name="Proc. Natl. Acad. Sci. U.S.A.">
        <title>A Catalog of Tens of Thousands of Viruses from Human Metagenomes Reveals Hidden Associations with Chronic Diseases.</title>
        <authorList>
            <person name="Tisza M.J."/>
            <person name="Buck C.B."/>
        </authorList>
    </citation>
    <scope>NUCLEOTIDE SEQUENCE</scope>
    <source>
        <strain evidence="2">CtqPn17</strain>
    </source>
</reference>
<organism evidence="2">
    <name type="scientific">Caudovirales sp. ctqPn17</name>
    <dbReference type="NCBI Taxonomy" id="2825772"/>
    <lineage>
        <taxon>Viruses</taxon>
        <taxon>Duplodnaviria</taxon>
        <taxon>Heunggongvirae</taxon>
        <taxon>Uroviricota</taxon>
        <taxon>Caudoviricetes</taxon>
    </lineage>
</organism>
<evidence type="ECO:0000256" key="1">
    <source>
        <dbReference type="SAM" id="MobiDB-lite"/>
    </source>
</evidence>
<dbReference type="EMBL" id="BK015642">
    <property type="protein sequence ID" value="DAE17587.1"/>
    <property type="molecule type" value="Genomic_DNA"/>
</dbReference>
<name>A0A8S5QFD5_9CAUD</name>
<evidence type="ECO:0008006" key="3">
    <source>
        <dbReference type="Google" id="ProtNLM"/>
    </source>
</evidence>
<accession>A0A8S5QFD5</accession>
<protein>
    <recommendedName>
        <fullName evidence="3">Terminase small subunit</fullName>
    </recommendedName>
</protein>
<feature type="region of interest" description="Disordered" evidence="1">
    <location>
        <begin position="149"/>
        <end position="174"/>
    </location>
</feature>
<proteinExistence type="predicted"/>